<proteinExistence type="inferred from homology"/>
<feature type="active site" description="Proton donor" evidence="5">
    <location>
        <position position="48"/>
    </location>
</feature>
<dbReference type="InterPro" id="IPR023210">
    <property type="entry name" value="NADP_OxRdtase_dom"/>
</dbReference>
<feature type="site" description="Lowers pKa of active site Tyr" evidence="7">
    <location>
        <position position="73"/>
    </location>
</feature>
<evidence type="ECO:0000256" key="6">
    <source>
        <dbReference type="PIRSR" id="PIRSR000097-2"/>
    </source>
</evidence>
<reference evidence="9 10" key="1">
    <citation type="journal article" date="2015" name="Genome Announc.">
        <title>Genome Sequence of 'Candidatus Thioglobus singularis' Strain PS1, a Mixotroph from the SUP05 Clade of Marine Gammaproteobacteria.</title>
        <authorList>
            <person name="Marshall K.T."/>
            <person name="Morris R.M."/>
        </authorList>
    </citation>
    <scope>NUCLEOTIDE SEQUENCE [LARGE SCALE GENOMIC DNA]</scope>
    <source>
        <strain evidence="9 10">PS1</strain>
    </source>
</reference>
<dbReference type="FunFam" id="3.20.20.100:FF:000002">
    <property type="entry name" value="2,5-diketo-D-gluconic acid reductase A"/>
    <property type="match status" value="1"/>
</dbReference>
<dbReference type="PROSITE" id="PS00798">
    <property type="entry name" value="ALDOKETO_REDUCTASE_1"/>
    <property type="match status" value="1"/>
</dbReference>
<gene>
    <name evidence="9" type="ORF">W908_05070</name>
</gene>
<comment type="similarity">
    <text evidence="1">Belongs to the aldo/keto reductase family.</text>
</comment>
<evidence type="ECO:0000313" key="9">
    <source>
        <dbReference type="EMBL" id="ALE01976.1"/>
    </source>
</evidence>
<feature type="domain" description="NADP-dependent oxidoreductase" evidence="8">
    <location>
        <begin position="15"/>
        <end position="263"/>
    </location>
</feature>
<comment type="catalytic activity">
    <reaction evidence="4">
        <text>hydroxyacetone + NADP(+) = methylglyoxal + NADPH + H(+)</text>
        <dbReference type="Rhea" id="RHEA:27986"/>
        <dbReference type="ChEBI" id="CHEBI:15378"/>
        <dbReference type="ChEBI" id="CHEBI:17158"/>
        <dbReference type="ChEBI" id="CHEBI:27957"/>
        <dbReference type="ChEBI" id="CHEBI:57783"/>
        <dbReference type="ChEBI" id="CHEBI:58349"/>
    </reaction>
</comment>
<evidence type="ECO:0000256" key="5">
    <source>
        <dbReference type="PIRSR" id="PIRSR000097-1"/>
    </source>
</evidence>
<keyword evidence="3" id="KW-0560">Oxidoreductase</keyword>
<dbReference type="GO" id="GO:1990002">
    <property type="term" value="F:methylglyoxal reductase (NADPH) (acetol producing) activity"/>
    <property type="evidence" value="ECO:0007669"/>
    <property type="project" value="TreeGrafter"/>
</dbReference>
<name>A0A0M4L5J7_9GAMM</name>
<evidence type="ECO:0000256" key="4">
    <source>
        <dbReference type="ARBA" id="ARBA00049445"/>
    </source>
</evidence>
<evidence type="ECO:0000259" key="8">
    <source>
        <dbReference type="Pfam" id="PF00248"/>
    </source>
</evidence>
<evidence type="ECO:0000313" key="10">
    <source>
        <dbReference type="Proteomes" id="UP000068905"/>
    </source>
</evidence>
<dbReference type="KEGG" id="tsn:W908_05070"/>
<protein>
    <submittedName>
        <fullName evidence="9">2,5-didehydrogluconate reductase</fullName>
    </submittedName>
</protein>
<keyword evidence="2" id="KW-0521">NADP</keyword>
<dbReference type="OrthoDB" id="9772407at2"/>
<dbReference type="AlphaFoldDB" id="A0A0M4L5J7"/>
<sequence>MSISFTKSGSTIPSIGLGTWELNGSDCLRVVTEALEIGYRHIDGAAMYENESEVGSAIINSGVRREDIFLATKINTIGWTPSKRKVTTLKNKDISKSLENSLKNLQTDYVDLLLIHWPRFETNLGDMLEILYKLKDAKKVKEVGVANFNSKLLNECINLGFKDIFCNQVEYHPFLSQAKLLEVMQDLDIIPVAYCPICRGDVARHDVIIDLAEKYSKTPAQITLRWMYQQNSVSIPKTANSYRLRENIDIFDFEIESKDMLKIYNLARNQRLVPNLEVNELEYPFD</sequence>
<feature type="binding site" evidence="6">
    <location>
        <position position="116"/>
    </location>
    <ligand>
        <name>substrate</name>
    </ligand>
</feature>
<evidence type="ECO:0000256" key="1">
    <source>
        <dbReference type="ARBA" id="ARBA00007905"/>
    </source>
</evidence>
<dbReference type="PIRSF" id="PIRSF000097">
    <property type="entry name" value="AKR"/>
    <property type="match status" value="1"/>
</dbReference>
<evidence type="ECO:0000256" key="7">
    <source>
        <dbReference type="PIRSR" id="PIRSR000097-3"/>
    </source>
</evidence>
<evidence type="ECO:0000256" key="3">
    <source>
        <dbReference type="ARBA" id="ARBA00023002"/>
    </source>
</evidence>
<evidence type="ECO:0000256" key="2">
    <source>
        <dbReference type="ARBA" id="ARBA00022857"/>
    </source>
</evidence>
<accession>A0A0M4L5J7</accession>
<dbReference type="InterPro" id="IPR018170">
    <property type="entry name" value="Aldo/ket_reductase_CS"/>
</dbReference>
<dbReference type="SUPFAM" id="SSF51430">
    <property type="entry name" value="NAD(P)-linked oxidoreductase"/>
    <property type="match status" value="1"/>
</dbReference>
<keyword evidence="10" id="KW-1185">Reference proteome</keyword>
<dbReference type="Gene3D" id="3.20.20.100">
    <property type="entry name" value="NADP-dependent oxidoreductase domain"/>
    <property type="match status" value="1"/>
</dbReference>
<dbReference type="PANTHER" id="PTHR43827:SF3">
    <property type="entry name" value="NADP-DEPENDENT OXIDOREDUCTASE DOMAIN-CONTAINING PROTEIN"/>
    <property type="match status" value="1"/>
</dbReference>
<organism evidence="9 10">
    <name type="scientific">Candidatus Pseudothioglobus singularis PS1</name>
    <dbReference type="NCBI Taxonomy" id="1125411"/>
    <lineage>
        <taxon>Bacteria</taxon>
        <taxon>Pseudomonadati</taxon>
        <taxon>Pseudomonadota</taxon>
        <taxon>Gammaproteobacteria</taxon>
        <taxon>Candidatus Pseudothioglobaceae</taxon>
        <taxon>Candidatus Pseudothioglobus</taxon>
    </lineage>
</organism>
<dbReference type="InterPro" id="IPR020471">
    <property type="entry name" value="AKR"/>
</dbReference>
<dbReference type="STRING" id="1125411.W908_05070"/>
<dbReference type="EMBL" id="CP006911">
    <property type="protein sequence ID" value="ALE01976.1"/>
    <property type="molecule type" value="Genomic_DNA"/>
</dbReference>
<dbReference type="GO" id="GO:0051596">
    <property type="term" value="P:methylglyoxal catabolic process"/>
    <property type="evidence" value="ECO:0007669"/>
    <property type="project" value="TreeGrafter"/>
</dbReference>
<dbReference type="RefSeq" id="WP_053820190.1">
    <property type="nucleotide sequence ID" value="NZ_CP006911.1"/>
</dbReference>
<dbReference type="PROSITE" id="PS00063">
    <property type="entry name" value="ALDOKETO_REDUCTASE_3"/>
    <property type="match status" value="1"/>
</dbReference>
<dbReference type="InterPro" id="IPR036812">
    <property type="entry name" value="NAD(P)_OxRdtase_dom_sf"/>
</dbReference>
<dbReference type="Pfam" id="PF00248">
    <property type="entry name" value="Aldo_ket_red"/>
    <property type="match status" value="1"/>
</dbReference>
<dbReference type="PRINTS" id="PR00069">
    <property type="entry name" value="ALDKETRDTASE"/>
</dbReference>
<dbReference type="PANTHER" id="PTHR43827">
    <property type="entry name" value="2,5-DIKETO-D-GLUCONIC ACID REDUCTASE"/>
    <property type="match status" value="1"/>
</dbReference>
<dbReference type="CDD" id="cd19073">
    <property type="entry name" value="AKR_AKR3F2_3"/>
    <property type="match status" value="1"/>
</dbReference>
<dbReference type="Proteomes" id="UP000068905">
    <property type="component" value="Chromosome"/>
</dbReference>